<sequence length="315" mass="33879">MRVVVTDPNLLPLRDELESLLPKATEAVWLPDDVPGALRTADVLVGPAFTQEMADAAQQLRLVQVAGAGTDRIEASGVPVANTYHHEDSIAEYVVWALIGLRRELPAADAALRRNRWRSNVYNPTIPQPDTLGSARVGFLGFGHIGRATWRLLQAFDAQAQAVTASGKAAADGLNWAGDTSRLGRLLDESDALVVSAPLTGTTRGIIGAAELERLGRAGVLVNVARGPLVQQQPLYDALRDRTIRAAALDVWYSYPTTGDRAAPADAPFGELDNVLLTPHLSGITRQTFRGRVQDIAANINALADGQELRNVVRH</sequence>
<comment type="caution">
    <text evidence="7">The sequence shown here is derived from an EMBL/GenBank/DDBJ whole genome shotgun (WGS) entry which is preliminary data.</text>
</comment>
<proteinExistence type="inferred from homology"/>
<dbReference type="EMBL" id="JAGINT010000001">
    <property type="protein sequence ID" value="MBP2351886.1"/>
    <property type="molecule type" value="Genomic_DNA"/>
</dbReference>
<dbReference type="SUPFAM" id="SSF51735">
    <property type="entry name" value="NAD(P)-binding Rossmann-fold domains"/>
    <property type="match status" value="1"/>
</dbReference>
<dbReference type="Pfam" id="PF02826">
    <property type="entry name" value="2-Hacid_dh_C"/>
    <property type="match status" value="1"/>
</dbReference>
<reference evidence="7 8" key="1">
    <citation type="submission" date="2021-03" db="EMBL/GenBank/DDBJ databases">
        <title>Sequencing the genomes of 1000 actinobacteria strains.</title>
        <authorList>
            <person name="Klenk H.-P."/>
        </authorList>
    </citation>
    <scope>NUCLEOTIDE SEQUENCE [LARGE SCALE GENOMIC DNA]</scope>
    <source>
        <strain evidence="7 8">DSM 18824</strain>
    </source>
</reference>
<dbReference type="SUPFAM" id="SSF52283">
    <property type="entry name" value="Formate/glycerate dehydrogenase catalytic domain-like"/>
    <property type="match status" value="1"/>
</dbReference>
<protein>
    <submittedName>
        <fullName evidence="7">Phosphoglycerate dehydrogenase-like enzyme</fullName>
    </submittedName>
</protein>
<dbReference type="InterPro" id="IPR006139">
    <property type="entry name" value="D-isomer_2_OHA_DH_cat_dom"/>
</dbReference>
<dbReference type="Pfam" id="PF00389">
    <property type="entry name" value="2-Hacid_dh"/>
    <property type="match status" value="1"/>
</dbReference>
<dbReference type="PANTHER" id="PTHR10996:SF178">
    <property type="entry name" value="2-HYDROXYACID DEHYDROGENASE YGL185C-RELATED"/>
    <property type="match status" value="1"/>
</dbReference>
<dbReference type="InterPro" id="IPR006140">
    <property type="entry name" value="D-isomer_DH_NAD-bd"/>
</dbReference>
<feature type="domain" description="D-isomer specific 2-hydroxyacid dehydrogenase NAD-binding" evidence="6">
    <location>
        <begin position="96"/>
        <end position="282"/>
    </location>
</feature>
<dbReference type="InterPro" id="IPR050223">
    <property type="entry name" value="D-isomer_2-hydroxyacid_DH"/>
</dbReference>
<dbReference type="Proteomes" id="UP000755585">
    <property type="component" value="Unassembled WGS sequence"/>
</dbReference>
<evidence type="ECO:0000313" key="8">
    <source>
        <dbReference type="Proteomes" id="UP000755585"/>
    </source>
</evidence>
<organism evidence="7 8">
    <name type="scientific">Kribbella aluminosa</name>
    <dbReference type="NCBI Taxonomy" id="416017"/>
    <lineage>
        <taxon>Bacteria</taxon>
        <taxon>Bacillati</taxon>
        <taxon>Actinomycetota</taxon>
        <taxon>Actinomycetes</taxon>
        <taxon>Propionibacteriales</taxon>
        <taxon>Kribbellaceae</taxon>
        <taxon>Kribbella</taxon>
    </lineage>
</organism>
<comment type="similarity">
    <text evidence="1 4">Belongs to the D-isomer specific 2-hydroxyacid dehydrogenase family.</text>
</comment>
<dbReference type="CDD" id="cd12165">
    <property type="entry name" value="2-Hacid_dh_6"/>
    <property type="match status" value="1"/>
</dbReference>
<name>A0ABS4UJQ7_9ACTN</name>
<evidence type="ECO:0000313" key="7">
    <source>
        <dbReference type="EMBL" id="MBP2351886.1"/>
    </source>
</evidence>
<evidence type="ECO:0000256" key="2">
    <source>
        <dbReference type="ARBA" id="ARBA00023002"/>
    </source>
</evidence>
<keyword evidence="8" id="KW-1185">Reference proteome</keyword>
<dbReference type="RefSeq" id="WP_209694723.1">
    <property type="nucleotide sequence ID" value="NZ_BAAAVU010000002.1"/>
</dbReference>
<evidence type="ECO:0000256" key="3">
    <source>
        <dbReference type="ARBA" id="ARBA00023027"/>
    </source>
</evidence>
<evidence type="ECO:0000256" key="4">
    <source>
        <dbReference type="RuleBase" id="RU003719"/>
    </source>
</evidence>
<dbReference type="InterPro" id="IPR036291">
    <property type="entry name" value="NAD(P)-bd_dom_sf"/>
</dbReference>
<keyword evidence="2 4" id="KW-0560">Oxidoreductase</keyword>
<accession>A0ABS4UJQ7</accession>
<dbReference type="Gene3D" id="3.40.50.720">
    <property type="entry name" value="NAD(P)-binding Rossmann-like Domain"/>
    <property type="match status" value="2"/>
</dbReference>
<keyword evidence="3" id="KW-0520">NAD</keyword>
<feature type="domain" description="D-isomer specific 2-hydroxyacid dehydrogenase catalytic" evidence="5">
    <location>
        <begin position="45"/>
        <end position="313"/>
    </location>
</feature>
<evidence type="ECO:0000256" key="1">
    <source>
        <dbReference type="ARBA" id="ARBA00005854"/>
    </source>
</evidence>
<dbReference type="PANTHER" id="PTHR10996">
    <property type="entry name" value="2-HYDROXYACID DEHYDROGENASE-RELATED"/>
    <property type="match status" value="1"/>
</dbReference>
<evidence type="ECO:0000259" key="5">
    <source>
        <dbReference type="Pfam" id="PF00389"/>
    </source>
</evidence>
<evidence type="ECO:0000259" key="6">
    <source>
        <dbReference type="Pfam" id="PF02826"/>
    </source>
</evidence>
<gene>
    <name evidence="7" type="ORF">JOF29_002969</name>
</gene>